<name>A0ACA9KPU2_9GLOM</name>
<accession>A0ACA9KPU2</accession>
<proteinExistence type="predicted"/>
<organism evidence="1 2">
    <name type="scientific">Dentiscutata heterogama</name>
    <dbReference type="NCBI Taxonomy" id="1316150"/>
    <lineage>
        <taxon>Eukaryota</taxon>
        <taxon>Fungi</taxon>
        <taxon>Fungi incertae sedis</taxon>
        <taxon>Mucoromycota</taxon>
        <taxon>Glomeromycotina</taxon>
        <taxon>Glomeromycetes</taxon>
        <taxon>Diversisporales</taxon>
        <taxon>Gigasporaceae</taxon>
        <taxon>Dentiscutata</taxon>
    </lineage>
</organism>
<gene>
    <name evidence="1" type="ORF">DHETER_LOCUS2209</name>
</gene>
<evidence type="ECO:0000313" key="1">
    <source>
        <dbReference type="EMBL" id="CAG8482989.1"/>
    </source>
</evidence>
<reference evidence="1" key="1">
    <citation type="submission" date="2021-06" db="EMBL/GenBank/DDBJ databases">
        <authorList>
            <person name="Kallberg Y."/>
            <person name="Tangrot J."/>
            <person name="Rosling A."/>
        </authorList>
    </citation>
    <scope>NUCLEOTIDE SEQUENCE</scope>
    <source>
        <strain evidence="1">IL203A</strain>
    </source>
</reference>
<keyword evidence="2" id="KW-1185">Reference proteome</keyword>
<comment type="caution">
    <text evidence="1">The sequence shown here is derived from an EMBL/GenBank/DDBJ whole genome shotgun (WGS) entry which is preliminary data.</text>
</comment>
<sequence>MANDKNESTERPGSIIVMWVLLEGEPTAVKLKGSLSEFTDLDDFSSCLEQKFDELKNVKPQKRTYFTYDDRNVPLSPDTVLTSLTTTASKPLVVRYPLSDANIVVNYKFLRSSGEYQMPHTSGSWSLLREAIIERFDKLLTENFYFVNNETNKEIMNEYQFNTLLLRTKPNEANDYILDLKIRIKGKKAYGDWKFRDVFQDVLKQDHTSLDTVPRFNPNELPIINPPMSVQELDLFIKKLEEKYYTLRNEIKNEATSREFISIFMNTAVRHVQLHVNENTWLSVEVELDGSRGYGYADYAVYIQDNIVLVDEAKWKDLVEGIAQCVMEMHTLVEKLGKRKRDKSPTIFGIVTTGRSWRFIRWTGSLERPIVEISEEYVCRFKEDTKNSKDVIEYIIRILQTQATSFLNDNRDNEHISKRNKSE</sequence>
<dbReference type="Proteomes" id="UP000789702">
    <property type="component" value="Unassembled WGS sequence"/>
</dbReference>
<protein>
    <submittedName>
        <fullName evidence="1">9017_t:CDS:1</fullName>
    </submittedName>
</protein>
<dbReference type="EMBL" id="CAJVPU010001518">
    <property type="protein sequence ID" value="CAG8482989.1"/>
    <property type="molecule type" value="Genomic_DNA"/>
</dbReference>
<evidence type="ECO:0000313" key="2">
    <source>
        <dbReference type="Proteomes" id="UP000789702"/>
    </source>
</evidence>